<protein>
    <recommendedName>
        <fullName evidence="4">DUF502 domain-containing protein</fullName>
    </recommendedName>
</protein>
<dbReference type="EMBL" id="JBHUIV010000010">
    <property type="protein sequence ID" value="MFD2200759.1"/>
    <property type="molecule type" value="Genomic_DNA"/>
</dbReference>
<accession>A0ABW5B670</accession>
<feature type="transmembrane region" description="Helical" evidence="1">
    <location>
        <begin position="60"/>
        <end position="79"/>
    </location>
</feature>
<evidence type="ECO:0000256" key="1">
    <source>
        <dbReference type="SAM" id="Phobius"/>
    </source>
</evidence>
<gene>
    <name evidence="2" type="ORF">ACFSKV_04225</name>
</gene>
<keyword evidence="3" id="KW-1185">Reference proteome</keyword>
<sequence length="197" mass="22347">MLKKGSLEFFKTFWVGVSFLLPLLLVAFLAWKILTLFTNILASVIKKLGTWSGYSDFSDALGIVILILFVFLVGIALRLHVFKKYLINFENRLLFYIPGYKFYQALIKTPSSNEDKILKPCLLKEDGILRVCFLVENNSKWATLMIPEAPSFTTGEIVIVPLTKISPLTVSNFKMTGIIRNYGEGILDLIKKNQLDT</sequence>
<reference evidence="3" key="1">
    <citation type="journal article" date="2019" name="Int. J. Syst. Evol. Microbiol.">
        <title>The Global Catalogue of Microorganisms (GCM) 10K type strain sequencing project: providing services to taxonomists for standard genome sequencing and annotation.</title>
        <authorList>
            <consortium name="The Broad Institute Genomics Platform"/>
            <consortium name="The Broad Institute Genome Sequencing Center for Infectious Disease"/>
            <person name="Wu L."/>
            <person name="Ma J."/>
        </authorList>
    </citation>
    <scope>NUCLEOTIDE SEQUENCE [LARGE SCALE GENOMIC DNA]</scope>
    <source>
        <strain evidence="3">KCTC 19812</strain>
    </source>
</reference>
<evidence type="ECO:0008006" key="4">
    <source>
        <dbReference type="Google" id="ProtNLM"/>
    </source>
</evidence>
<dbReference type="RefSeq" id="WP_380800613.1">
    <property type="nucleotide sequence ID" value="NZ_JBHUIV010000010.1"/>
</dbReference>
<proteinExistence type="predicted"/>
<keyword evidence="1" id="KW-1133">Transmembrane helix</keyword>
<keyword evidence="1" id="KW-0812">Transmembrane</keyword>
<name>A0ABW5B670_9BACT</name>
<evidence type="ECO:0000313" key="3">
    <source>
        <dbReference type="Proteomes" id="UP001597414"/>
    </source>
</evidence>
<feature type="transmembrane region" description="Helical" evidence="1">
    <location>
        <begin position="12"/>
        <end position="40"/>
    </location>
</feature>
<comment type="caution">
    <text evidence="2">The sequence shown here is derived from an EMBL/GenBank/DDBJ whole genome shotgun (WGS) entry which is preliminary data.</text>
</comment>
<organism evidence="2 3">
    <name type="scientific">Shivajiella indica</name>
    <dbReference type="NCBI Taxonomy" id="872115"/>
    <lineage>
        <taxon>Bacteria</taxon>
        <taxon>Pseudomonadati</taxon>
        <taxon>Bacteroidota</taxon>
        <taxon>Cytophagia</taxon>
        <taxon>Cytophagales</taxon>
        <taxon>Cyclobacteriaceae</taxon>
        <taxon>Shivajiella</taxon>
    </lineage>
</organism>
<dbReference type="Proteomes" id="UP001597414">
    <property type="component" value="Unassembled WGS sequence"/>
</dbReference>
<keyword evidence="1" id="KW-0472">Membrane</keyword>
<evidence type="ECO:0000313" key="2">
    <source>
        <dbReference type="EMBL" id="MFD2200759.1"/>
    </source>
</evidence>